<evidence type="ECO:0000256" key="1">
    <source>
        <dbReference type="ARBA" id="ARBA00004651"/>
    </source>
</evidence>
<keyword evidence="4 10" id="KW-0808">Transferase</keyword>
<feature type="transmembrane region" description="Helical" evidence="8">
    <location>
        <begin position="65"/>
        <end position="88"/>
    </location>
</feature>
<keyword evidence="3 10" id="KW-0328">Glycosyltransferase</keyword>
<gene>
    <name evidence="10" type="ORF">OCV57_11590</name>
</gene>
<evidence type="ECO:0000256" key="2">
    <source>
        <dbReference type="ARBA" id="ARBA00022475"/>
    </source>
</evidence>
<dbReference type="PANTHER" id="PTHR33908">
    <property type="entry name" value="MANNOSYLTRANSFERASE YKCB-RELATED"/>
    <property type="match status" value="1"/>
</dbReference>
<evidence type="ECO:0000259" key="9">
    <source>
        <dbReference type="Pfam" id="PF13231"/>
    </source>
</evidence>
<feature type="transmembrane region" description="Helical" evidence="8">
    <location>
        <begin position="152"/>
        <end position="173"/>
    </location>
</feature>
<sequence length="266" mass="30206">MKKTGRFFAVTSMIVCCCCTATVFISYIKRSNIRMLCLGPFFLAAAIVLYIALKRCEKKLTKKRVRLIFAFFCLILLALQILFVRYLYYNYEMVDPKITGEFAKRFVMGEDLGSIKESYRIYAAKYPNAWGMIYLQIPFFALWKLFTGGVSIYAGQTFNVILIQLSVIMTFLAGERIFKLNSQRLFCGIISALMPVMLLYTPFFHSDTAGMIFVSCTLYFLTLAVKEKSKTKSVVYALIASLFIALGNTVKGSIAVMLISVMIFLC</sequence>
<keyword evidence="5 8" id="KW-0812">Transmembrane</keyword>
<proteinExistence type="predicted"/>
<evidence type="ECO:0000256" key="3">
    <source>
        <dbReference type="ARBA" id="ARBA00022676"/>
    </source>
</evidence>
<keyword evidence="2" id="KW-1003">Cell membrane</keyword>
<evidence type="ECO:0000256" key="7">
    <source>
        <dbReference type="ARBA" id="ARBA00023136"/>
    </source>
</evidence>
<dbReference type="GO" id="GO:0005886">
    <property type="term" value="C:plasma membrane"/>
    <property type="evidence" value="ECO:0007669"/>
    <property type="project" value="UniProtKB-SubCell"/>
</dbReference>
<name>A0AAE3IIJ6_9FIRM</name>
<feature type="transmembrane region" description="Helical" evidence="8">
    <location>
        <begin position="209"/>
        <end position="225"/>
    </location>
</feature>
<protein>
    <submittedName>
        <fullName evidence="10">Glycosyltransferase family 39 protein</fullName>
        <ecNumber evidence="10">2.4.-.-</ecNumber>
    </submittedName>
</protein>
<feature type="transmembrane region" description="Helical" evidence="8">
    <location>
        <begin position="7"/>
        <end position="27"/>
    </location>
</feature>
<dbReference type="EMBL" id="JAOQJZ010000013">
    <property type="protein sequence ID" value="MCU6706564.1"/>
    <property type="molecule type" value="Genomic_DNA"/>
</dbReference>
<dbReference type="EC" id="2.4.-.-" evidence="10"/>
<evidence type="ECO:0000256" key="8">
    <source>
        <dbReference type="SAM" id="Phobius"/>
    </source>
</evidence>
<dbReference type="PANTHER" id="PTHR33908:SF11">
    <property type="entry name" value="MEMBRANE PROTEIN"/>
    <property type="match status" value="1"/>
</dbReference>
<keyword evidence="6 8" id="KW-1133">Transmembrane helix</keyword>
<dbReference type="GO" id="GO:0016763">
    <property type="term" value="F:pentosyltransferase activity"/>
    <property type="evidence" value="ECO:0007669"/>
    <property type="project" value="TreeGrafter"/>
</dbReference>
<comment type="caution">
    <text evidence="10">The sequence shown here is derived from an EMBL/GenBank/DDBJ whole genome shotgun (WGS) entry which is preliminary data.</text>
</comment>
<dbReference type="AlphaFoldDB" id="A0AAE3IIJ6"/>
<keyword evidence="7 8" id="KW-0472">Membrane</keyword>
<accession>A0AAE3IIJ6</accession>
<dbReference type="Proteomes" id="UP001208131">
    <property type="component" value="Unassembled WGS sequence"/>
</dbReference>
<feature type="domain" description="Glycosyltransferase RgtA/B/C/D-like" evidence="9">
    <location>
        <begin position="149"/>
        <end position="265"/>
    </location>
</feature>
<organism evidence="10 11">
    <name type="scientific">Hominimerdicola aceti</name>
    <dbReference type="NCBI Taxonomy" id="2981726"/>
    <lineage>
        <taxon>Bacteria</taxon>
        <taxon>Bacillati</taxon>
        <taxon>Bacillota</taxon>
        <taxon>Clostridia</taxon>
        <taxon>Eubacteriales</taxon>
        <taxon>Oscillospiraceae</taxon>
        <taxon>Hominimerdicola</taxon>
    </lineage>
</organism>
<evidence type="ECO:0000256" key="4">
    <source>
        <dbReference type="ARBA" id="ARBA00022679"/>
    </source>
</evidence>
<feature type="transmembrane region" description="Helical" evidence="8">
    <location>
        <begin position="237"/>
        <end position="265"/>
    </location>
</feature>
<dbReference type="InterPro" id="IPR038731">
    <property type="entry name" value="RgtA/B/C-like"/>
</dbReference>
<dbReference type="GO" id="GO:0009103">
    <property type="term" value="P:lipopolysaccharide biosynthetic process"/>
    <property type="evidence" value="ECO:0007669"/>
    <property type="project" value="UniProtKB-ARBA"/>
</dbReference>
<feature type="transmembrane region" description="Helical" evidence="8">
    <location>
        <begin position="33"/>
        <end position="53"/>
    </location>
</feature>
<evidence type="ECO:0000313" key="11">
    <source>
        <dbReference type="Proteomes" id="UP001208131"/>
    </source>
</evidence>
<comment type="subcellular location">
    <subcellularLocation>
        <location evidence="1">Cell membrane</location>
        <topology evidence="1">Multi-pass membrane protein</topology>
    </subcellularLocation>
</comment>
<keyword evidence="11" id="KW-1185">Reference proteome</keyword>
<evidence type="ECO:0000313" key="10">
    <source>
        <dbReference type="EMBL" id="MCU6706564.1"/>
    </source>
</evidence>
<feature type="transmembrane region" description="Helical" evidence="8">
    <location>
        <begin position="185"/>
        <end position="203"/>
    </location>
</feature>
<evidence type="ECO:0000256" key="6">
    <source>
        <dbReference type="ARBA" id="ARBA00022989"/>
    </source>
</evidence>
<evidence type="ECO:0000256" key="5">
    <source>
        <dbReference type="ARBA" id="ARBA00022692"/>
    </source>
</evidence>
<reference evidence="10 11" key="1">
    <citation type="journal article" date="2021" name="ISME Commun">
        <title>Automated analysis of genomic sequences facilitates high-throughput and comprehensive description of bacteria.</title>
        <authorList>
            <person name="Hitch T.C.A."/>
        </authorList>
    </citation>
    <scope>NUCLEOTIDE SEQUENCE [LARGE SCALE GENOMIC DNA]</scope>
    <source>
        <strain evidence="10 11">Sanger_31</strain>
    </source>
</reference>
<dbReference type="Pfam" id="PF13231">
    <property type="entry name" value="PMT_2"/>
    <property type="match status" value="1"/>
</dbReference>
<dbReference type="InterPro" id="IPR050297">
    <property type="entry name" value="LipidA_mod_glycosyltrf_83"/>
</dbReference>
<dbReference type="RefSeq" id="WP_267301683.1">
    <property type="nucleotide sequence ID" value="NZ_JAOQJZ010000013.1"/>
</dbReference>